<sequence>MRNVTLQQLRYLIAVVEHGSMTAAAQALFVVQPALSRSLQSLERELKVELFVRSGRGMALTPEGVRVAALARRVLDGVRAIEDSVGPADADTGRSALRLATTQTLAIDFMSGLLPGFRAKRPEIDVAVDCEPTRDALFTALRKGDADLILADLPMPADFRVHPLRRHEVVLVSPPDTPLPDPVPWRALDGLPMIKPPADSPRGRDFAMLFDFHGIRPRTAMETDDRGAWLACVAAGVGSALWYADLAQRFTGTIGVRSFSPPLTRTMGLAWLRKPMTPQIRALCAYARMHGVRELDYA</sequence>
<comment type="caution">
    <text evidence="6">The sequence shown here is derived from an EMBL/GenBank/DDBJ whole genome shotgun (WGS) entry which is preliminary data.</text>
</comment>
<dbReference type="InterPro" id="IPR000847">
    <property type="entry name" value="LysR_HTH_N"/>
</dbReference>
<evidence type="ECO:0000256" key="4">
    <source>
        <dbReference type="ARBA" id="ARBA00023163"/>
    </source>
</evidence>
<organism evidence="6 7">
    <name type="scientific">Yinghuangia aomiensis</name>
    <dbReference type="NCBI Taxonomy" id="676205"/>
    <lineage>
        <taxon>Bacteria</taxon>
        <taxon>Bacillati</taxon>
        <taxon>Actinomycetota</taxon>
        <taxon>Actinomycetes</taxon>
        <taxon>Kitasatosporales</taxon>
        <taxon>Streptomycetaceae</taxon>
        <taxon>Yinghuangia</taxon>
    </lineage>
</organism>
<dbReference type="InterPro" id="IPR036388">
    <property type="entry name" value="WH-like_DNA-bd_sf"/>
</dbReference>
<dbReference type="Gene3D" id="3.40.190.290">
    <property type="match status" value="1"/>
</dbReference>
<feature type="domain" description="HTH lysR-type" evidence="5">
    <location>
        <begin position="4"/>
        <end position="61"/>
    </location>
</feature>
<reference evidence="7" key="1">
    <citation type="journal article" date="2019" name="Int. J. Syst. Evol. Microbiol.">
        <title>The Global Catalogue of Microorganisms (GCM) 10K type strain sequencing project: providing services to taxonomists for standard genome sequencing and annotation.</title>
        <authorList>
            <consortium name="The Broad Institute Genomics Platform"/>
            <consortium name="The Broad Institute Genome Sequencing Center for Infectious Disease"/>
            <person name="Wu L."/>
            <person name="Ma J."/>
        </authorList>
    </citation>
    <scope>NUCLEOTIDE SEQUENCE [LARGE SCALE GENOMIC DNA]</scope>
    <source>
        <strain evidence="7">JCM 17986</strain>
    </source>
</reference>
<dbReference type="InterPro" id="IPR005119">
    <property type="entry name" value="LysR_subst-bd"/>
</dbReference>
<dbReference type="Pfam" id="PF03466">
    <property type="entry name" value="LysR_substrate"/>
    <property type="match status" value="1"/>
</dbReference>
<proteinExistence type="inferred from homology"/>
<accession>A0ABP9HBU9</accession>
<evidence type="ECO:0000313" key="6">
    <source>
        <dbReference type="EMBL" id="GAA4966624.1"/>
    </source>
</evidence>
<keyword evidence="3" id="KW-0238">DNA-binding</keyword>
<dbReference type="SUPFAM" id="SSF46785">
    <property type="entry name" value="Winged helix' DNA-binding domain"/>
    <property type="match status" value="1"/>
</dbReference>
<name>A0ABP9HBU9_9ACTN</name>
<dbReference type="PROSITE" id="PS50931">
    <property type="entry name" value="HTH_LYSR"/>
    <property type="match status" value="1"/>
</dbReference>
<evidence type="ECO:0000259" key="5">
    <source>
        <dbReference type="PROSITE" id="PS50931"/>
    </source>
</evidence>
<dbReference type="PANTHER" id="PTHR30346:SF0">
    <property type="entry name" value="HCA OPERON TRANSCRIPTIONAL ACTIVATOR HCAR"/>
    <property type="match status" value="1"/>
</dbReference>
<keyword evidence="2" id="KW-0805">Transcription regulation</keyword>
<evidence type="ECO:0000256" key="3">
    <source>
        <dbReference type="ARBA" id="ARBA00023125"/>
    </source>
</evidence>
<dbReference type="EMBL" id="BAABHS010000011">
    <property type="protein sequence ID" value="GAA4966624.1"/>
    <property type="molecule type" value="Genomic_DNA"/>
</dbReference>
<dbReference type="PANTHER" id="PTHR30346">
    <property type="entry name" value="TRANSCRIPTIONAL DUAL REGULATOR HCAR-RELATED"/>
    <property type="match status" value="1"/>
</dbReference>
<gene>
    <name evidence="6" type="ORF">GCM10023205_34080</name>
</gene>
<evidence type="ECO:0000313" key="7">
    <source>
        <dbReference type="Proteomes" id="UP001500466"/>
    </source>
</evidence>
<dbReference type="PRINTS" id="PR00039">
    <property type="entry name" value="HTHLYSR"/>
</dbReference>
<dbReference type="InterPro" id="IPR036390">
    <property type="entry name" value="WH_DNA-bd_sf"/>
</dbReference>
<protein>
    <recommendedName>
        <fullName evidence="5">HTH lysR-type domain-containing protein</fullName>
    </recommendedName>
</protein>
<comment type="similarity">
    <text evidence="1">Belongs to the LysR transcriptional regulatory family.</text>
</comment>
<keyword evidence="7" id="KW-1185">Reference proteome</keyword>
<dbReference type="Pfam" id="PF00126">
    <property type="entry name" value="HTH_1"/>
    <property type="match status" value="1"/>
</dbReference>
<keyword evidence="4" id="KW-0804">Transcription</keyword>
<dbReference type="Proteomes" id="UP001500466">
    <property type="component" value="Unassembled WGS sequence"/>
</dbReference>
<dbReference type="SUPFAM" id="SSF53850">
    <property type="entry name" value="Periplasmic binding protein-like II"/>
    <property type="match status" value="1"/>
</dbReference>
<evidence type="ECO:0000256" key="2">
    <source>
        <dbReference type="ARBA" id="ARBA00023015"/>
    </source>
</evidence>
<dbReference type="Gene3D" id="1.10.10.10">
    <property type="entry name" value="Winged helix-like DNA-binding domain superfamily/Winged helix DNA-binding domain"/>
    <property type="match status" value="1"/>
</dbReference>
<dbReference type="CDD" id="cd05466">
    <property type="entry name" value="PBP2_LTTR_substrate"/>
    <property type="match status" value="1"/>
</dbReference>
<evidence type="ECO:0000256" key="1">
    <source>
        <dbReference type="ARBA" id="ARBA00009437"/>
    </source>
</evidence>